<dbReference type="Gene3D" id="3.40.1190.20">
    <property type="match status" value="1"/>
</dbReference>
<dbReference type="UniPathway" id="UPA00060">
    <property type="reaction ID" value="UER00138"/>
</dbReference>
<dbReference type="PANTHER" id="PTHR20858:SF17">
    <property type="entry name" value="HYDROXYMETHYLPYRIMIDINE_PHOSPHOMETHYLPYRIMIDINE KINASE THI20-RELATED"/>
    <property type="match status" value="1"/>
</dbReference>
<dbReference type="Pfam" id="PF08543">
    <property type="entry name" value="Phos_pyr_kin"/>
    <property type="match status" value="1"/>
</dbReference>
<comment type="caution">
    <text evidence="8">The sequence shown here is derived from an EMBL/GenBank/DDBJ whole genome shotgun (WGS) entry which is preliminary data.</text>
</comment>
<dbReference type="PANTHER" id="PTHR20858">
    <property type="entry name" value="PHOSPHOMETHYLPYRIMIDINE KINASE"/>
    <property type="match status" value="1"/>
</dbReference>
<dbReference type="GO" id="GO:0009229">
    <property type="term" value="P:thiamine diphosphate biosynthetic process"/>
    <property type="evidence" value="ECO:0007669"/>
    <property type="project" value="UniProtKB-UniPathway"/>
</dbReference>
<dbReference type="SUPFAM" id="SSF53613">
    <property type="entry name" value="Ribokinase-like"/>
    <property type="match status" value="1"/>
</dbReference>
<dbReference type="GO" id="GO:0005524">
    <property type="term" value="F:ATP binding"/>
    <property type="evidence" value="ECO:0007669"/>
    <property type="project" value="UniProtKB-KW"/>
</dbReference>
<keyword evidence="3" id="KW-0808">Transferase</keyword>
<evidence type="ECO:0000256" key="6">
    <source>
        <dbReference type="ARBA" id="ARBA00022840"/>
    </source>
</evidence>
<evidence type="ECO:0000259" key="7">
    <source>
        <dbReference type="Pfam" id="PF08543"/>
    </source>
</evidence>
<dbReference type="STRING" id="1400863.BN873_770029"/>
<sequence length="266" mass="27182">MSMMGRILIVAGSDSGGGAGMQADLKTVTALGGYAATAITALTAQNTQGVFGIVGIDPTFIAEQMQVVLADIGADCIKTGMLHTAAVIQTVAEVLEVAAPGIPVVVDPVMYAKGGDCLLDPAARETLVQRLLPRAAILTPNIREAEMLGGLPIRQPDHLAAAADRLLEMGPTAVLVKGGHLAGSTVTDWLAWRGGHQAFTSIRSSSRNTHGTGCTLASAIATGLAQGLALGASVERALAYVQEAIRTAPNLGKGCGPLNHGHTMHP</sequence>
<keyword evidence="9" id="KW-1185">Reference proteome</keyword>
<dbReference type="CDD" id="cd01169">
    <property type="entry name" value="HMPP_kinase"/>
    <property type="match status" value="1"/>
</dbReference>
<dbReference type="NCBIfam" id="TIGR00097">
    <property type="entry name" value="HMP-P_kinase"/>
    <property type="match status" value="1"/>
</dbReference>
<dbReference type="FunFam" id="3.40.1190.20:FF:000003">
    <property type="entry name" value="Phosphomethylpyrimidine kinase ThiD"/>
    <property type="match status" value="1"/>
</dbReference>
<dbReference type="GO" id="GO:0008972">
    <property type="term" value="F:phosphomethylpyrimidine kinase activity"/>
    <property type="evidence" value="ECO:0007669"/>
    <property type="project" value="InterPro"/>
</dbReference>
<feature type="domain" description="Pyridoxamine kinase/Phosphomethylpyrimidine kinase" evidence="7">
    <location>
        <begin position="14"/>
        <end position="259"/>
    </location>
</feature>
<keyword evidence="4" id="KW-0547">Nucleotide-binding</keyword>
<reference evidence="8" key="2">
    <citation type="submission" date="2014-03" db="EMBL/GenBank/DDBJ databases">
        <title>Candidatus Competibacter-lineage genomes retrieved from metagenomes reveal functional metabolic diversity.</title>
        <authorList>
            <person name="McIlroy S.J."/>
            <person name="Albertsen M."/>
            <person name="Andresen E.K."/>
            <person name="Saunders A.M."/>
            <person name="Kristiansen R."/>
            <person name="Stokholm-Bjerregaard M."/>
            <person name="Nielsen K.L."/>
            <person name="Nielsen P.H."/>
        </authorList>
    </citation>
    <scope>NUCLEOTIDE SEQUENCE</scope>
    <source>
        <strain evidence="8">Run_A_D11</strain>
    </source>
</reference>
<evidence type="ECO:0000256" key="2">
    <source>
        <dbReference type="ARBA" id="ARBA00012135"/>
    </source>
</evidence>
<evidence type="ECO:0000256" key="3">
    <source>
        <dbReference type="ARBA" id="ARBA00022679"/>
    </source>
</evidence>
<dbReference type="GO" id="GO:0005829">
    <property type="term" value="C:cytosol"/>
    <property type="evidence" value="ECO:0007669"/>
    <property type="project" value="TreeGrafter"/>
</dbReference>
<dbReference type="InterPro" id="IPR029056">
    <property type="entry name" value="Ribokinase-like"/>
</dbReference>
<name>W6M7P4_9GAMM</name>
<proteinExistence type="predicted"/>
<dbReference type="GO" id="GO:0009228">
    <property type="term" value="P:thiamine biosynthetic process"/>
    <property type="evidence" value="ECO:0007669"/>
    <property type="project" value="InterPro"/>
</dbReference>
<dbReference type="InterPro" id="IPR004399">
    <property type="entry name" value="HMP/HMP-P_kinase_dom"/>
</dbReference>
<evidence type="ECO:0000313" key="8">
    <source>
        <dbReference type="EMBL" id="CDI03996.1"/>
    </source>
</evidence>
<dbReference type="AlphaFoldDB" id="W6M7P4"/>
<comment type="pathway">
    <text evidence="1">Cofactor biosynthesis; thiamine diphosphate biosynthesis.</text>
</comment>
<dbReference type="EMBL" id="CBTJ020000088">
    <property type="protein sequence ID" value="CDI03996.1"/>
    <property type="molecule type" value="Genomic_DNA"/>
</dbReference>
<gene>
    <name evidence="8" type="ORF">BN873_770029</name>
</gene>
<evidence type="ECO:0000256" key="4">
    <source>
        <dbReference type="ARBA" id="ARBA00022741"/>
    </source>
</evidence>
<dbReference type="GO" id="GO:0008902">
    <property type="term" value="F:hydroxymethylpyrimidine kinase activity"/>
    <property type="evidence" value="ECO:0007669"/>
    <property type="project" value="UniProtKB-EC"/>
</dbReference>
<dbReference type="EC" id="2.7.1.49" evidence="2"/>
<protein>
    <recommendedName>
        <fullName evidence="2">hydroxymethylpyrimidine kinase</fullName>
        <ecNumber evidence="2">2.7.1.49</ecNumber>
    </recommendedName>
</protein>
<keyword evidence="6" id="KW-0067">ATP-binding</keyword>
<organism evidence="8 9">
    <name type="scientific">Candidatus Competibacter denitrificans Run_A_D11</name>
    <dbReference type="NCBI Taxonomy" id="1400863"/>
    <lineage>
        <taxon>Bacteria</taxon>
        <taxon>Pseudomonadati</taxon>
        <taxon>Pseudomonadota</taxon>
        <taxon>Gammaproteobacteria</taxon>
        <taxon>Candidatus Competibacteraceae</taxon>
        <taxon>Candidatus Competibacter</taxon>
    </lineage>
</organism>
<evidence type="ECO:0000256" key="5">
    <source>
        <dbReference type="ARBA" id="ARBA00022777"/>
    </source>
</evidence>
<dbReference type="InterPro" id="IPR013749">
    <property type="entry name" value="PM/HMP-P_kinase-1"/>
</dbReference>
<reference evidence="8" key="1">
    <citation type="submission" date="2013-07" db="EMBL/GenBank/DDBJ databases">
        <authorList>
            <person name="McIlroy S."/>
        </authorList>
    </citation>
    <scope>NUCLEOTIDE SEQUENCE [LARGE SCALE GENOMIC DNA]</scope>
    <source>
        <strain evidence="8">Run_A_D11</strain>
    </source>
</reference>
<dbReference type="Proteomes" id="UP000035760">
    <property type="component" value="Unassembled WGS sequence"/>
</dbReference>
<accession>W6M7P4</accession>
<evidence type="ECO:0000256" key="1">
    <source>
        <dbReference type="ARBA" id="ARBA00004948"/>
    </source>
</evidence>
<evidence type="ECO:0000313" key="9">
    <source>
        <dbReference type="Proteomes" id="UP000035760"/>
    </source>
</evidence>
<keyword evidence="5 8" id="KW-0418">Kinase</keyword>